<evidence type="ECO:0000313" key="2">
    <source>
        <dbReference type="EMBL" id="CAK0814001.1"/>
    </source>
</evidence>
<proteinExistence type="predicted"/>
<evidence type="ECO:0000256" key="1">
    <source>
        <dbReference type="SAM" id="MobiDB-lite"/>
    </source>
</evidence>
<feature type="non-terminal residue" evidence="2">
    <location>
        <position position="116"/>
    </location>
</feature>
<feature type="compositionally biased region" description="Basic and acidic residues" evidence="1">
    <location>
        <begin position="11"/>
        <end position="22"/>
    </location>
</feature>
<dbReference type="EMBL" id="CAUYUJ010005535">
    <property type="protein sequence ID" value="CAK0814001.1"/>
    <property type="molecule type" value="Genomic_DNA"/>
</dbReference>
<feature type="compositionally biased region" description="Basic and acidic residues" evidence="1">
    <location>
        <begin position="29"/>
        <end position="49"/>
    </location>
</feature>
<feature type="region of interest" description="Disordered" evidence="1">
    <location>
        <begin position="1"/>
        <end position="116"/>
    </location>
</feature>
<feature type="compositionally biased region" description="Basic and acidic residues" evidence="1">
    <location>
        <begin position="103"/>
        <end position="116"/>
    </location>
</feature>
<organism evidence="2 3">
    <name type="scientific">Prorocentrum cordatum</name>
    <dbReference type="NCBI Taxonomy" id="2364126"/>
    <lineage>
        <taxon>Eukaryota</taxon>
        <taxon>Sar</taxon>
        <taxon>Alveolata</taxon>
        <taxon>Dinophyceae</taxon>
        <taxon>Prorocentrales</taxon>
        <taxon>Prorocentraceae</taxon>
        <taxon>Prorocentrum</taxon>
    </lineage>
</organism>
<accession>A0ABN9R6H5</accession>
<comment type="caution">
    <text evidence="2">The sequence shown here is derived from an EMBL/GenBank/DDBJ whole genome shotgun (WGS) entry which is preliminary data.</text>
</comment>
<evidence type="ECO:0000313" key="3">
    <source>
        <dbReference type="Proteomes" id="UP001189429"/>
    </source>
</evidence>
<gene>
    <name evidence="2" type="ORF">PCOR1329_LOCUS17727</name>
</gene>
<feature type="compositionally biased region" description="Basic and acidic residues" evidence="1">
    <location>
        <begin position="77"/>
        <end position="88"/>
    </location>
</feature>
<keyword evidence="3" id="KW-1185">Reference proteome</keyword>
<protein>
    <submittedName>
        <fullName evidence="2">Uncharacterized protein</fullName>
    </submittedName>
</protein>
<dbReference type="Proteomes" id="UP001189429">
    <property type="component" value="Unassembled WGS sequence"/>
</dbReference>
<name>A0ABN9R6H5_9DINO</name>
<sequence length="116" mass="12855">MIDYVLRPAGSRRERGRDHRDPIAGLRCAGHDRRSGPRGAQKEKKRRDENEDEGNVIITLGAGAPQHRTPPGPLQARRREETTPRARTGDAQGAVAGATALEQRAHCMSRERHSPH</sequence>
<reference evidence="2" key="1">
    <citation type="submission" date="2023-10" db="EMBL/GenBank/DDBJ databases">
        <authorList>
            <person name="Chen Y."/>
            <person name="Shah S."/>
            <person name="Dougan E. K."/>
            <person name="Thang M."/>
            <person name="Chan C."/>
        </authorList>
    </citation>
    <scope>NUCLEOTIDE SEQUENCE [LARGE SCALE GENOMIC DNA]</scope>
</reference>